<evidence type="ECO:0000313" key="1">
    <source>
        <dbReference type="EMBL" id="QLH64258.1"/>
    </source>
</evidence>
<dbReference type="AlphaFoldDB" id="A0A7D5SUD1"/>
<proteinExistence type="predicted"/>
<accession>A0A7D5SUD1</accession>
<protein>
    <submittedName>
        <fullName evidence="1">Uncharacterized protein</fullName>
    </submittedName>
</protein>
<sequence>MIIASVKAGKWLYEGYERISRI</sequence>
<evidence type="ECO:0000313" key="2">
    <source>
        <dbReference type="Proteomes" id="UP000042738"/>
    </source>
</evidence>
<organism evidence="1 2">
    <name type="scientific">Serratia symbiotica</name>
    <dbReference type="NCBI Taxonomy" id="138074"/>
    <lineage>
        <taxon>Bacteria</taxon>
        <taxon>Pseudomonadati</taxon>
        <taxon>Pseudomonadota</taxon>
        <taxon>Gammaproteobacteria</taxon>
        <taxon>Enterobacterales</taxon>
        <taxon>Yersiniaceae</taxon>
        <taxon>Serratia</taxon>
    </lineage>
</organism>
<dbReference type="Proteomes" id="UP000042738">
    <property type="component" value="Chromosome"/>
</dbReference>
<dbReference type="EMBL" id="CP050855">
    <property type="protein sequence ID" value="QLH64258.1"/>
    <property type="molecule type" value="Genomic_DNA"/>
</dbReference>
<gene>
    <name evidence="1" type="ORF">SYMBAF_03670</name>
</gene>
<reference evidence="1 2" key="1">
    <citation type="journal article" date="2014" name="Genome Announc.">
        <title>Whole-Genome Sequence of Serratia symbiotica Strain CWBI-2.3T, a Free-Living Symbiont of the Black Bean Aphid Aphis fabae.</title>
        <authorList>
            <person name="Foray V."/>
            <person name="Grigorescu A.S."/>
            <person name="Sabri A."/>
            <person name="Haubruge E."/>
            <person name="Lognay G."/>
            <person name="Francis F."/>
            <person name="Fauconnier M.L."/>
            <person name="Hance T."/>
            <person name="Thonart P."/>
        </authorList>
    </citation>
    <scope>NUCLEOTIDE SEQUENCE [LARGE SCALE GENOMIC DNA]</scope>
    <source>
        <strain evidence="1">CWBI-2.3</strain>
    </source>
</reference>
<name>A0A7D5SUD1_9GAMM</name>